<name>A0ABT7DVK5_9NEIS</name>
<evidence type="ECO:0000256" key="1">
    <source>
        <dbReference type="ARBA" id="ARBA00022801"/>
    </source>
</evidence>
<dbReference type="InterPro" id="IPR051021">
    <property type="entry name" value="Mito_Ser/Thr_phosphatase"/>
</dbReference>
<comment type="caution">
    <text evidence="2">The sequence shown here is derived from an EMBL/GenBank/DDBJ whole genome shotgun (WGS) entry which is preliminary data.</text>
</comment>
<protein>
    <submittedName>
        <fullName evidence="2">Histidine phosphatase family protein</fullName>
    </submittedName>
</protein>
<dbReference type="SUPFAM" id="SSF53254">
    <property type="entry name" value="Phosphoglycerate mutase-like"/>
    <property type="match status" value="1"/>
</dbReference>
<keyword evidence="3" id="KW-1185">Reference proteome</keyword>
<proteinExistence type="predicted"/>
<dbReference type="Proteomes" id="UP001172778">
    <property type="component" value="Unassembled WGS sequence"/>
</dbReference>
<keyword evidence="1" id="KW-0378">Hydrolase</keyword>
<dbReference type="PANTHER" id="PTHR20935">
    <property type="entry name" value="PHOSPHOGLYCERATE MUTASE-RELATED"/>
    <property type="match status" value="1"/>
</dbReference>
<dbReference type="InterPro" id="IPR029033">
    <property type="entry name" value="His_PPase_superfam"/>
</dbReference>
<evidence type="ECO:0000313" key="2">
    <source>
        <dbReference type="EMBL" id="MDK2124098.1"/>
    </source>
</evidence>
<dbReference type="SMART" id="SM00855">
    <property type="entry name" value="PGAM"/>
    <property type="match status" value="1"/>
</dbReference>
<organism evidence="2 3">
    <name type="scientific">Parachitinimonas caeni</name>
    <dbReference type="NCBI Taxonomy" id="3031301"/>
    <lineage>
        <taxon>Bacteria</taxon>
        <taxon>Pseudomonadati</taxon>
        <taxon>Pseudomonadota</taxon>
        <taxon>Betaproteobacteria</taxon>
        <taxon>Neisseriales</taxon>
        <taxon>Chitinibacteraceae</taxon>
        <taxon>Parachitinimonas</taxon>
    </lineage>
</organism>
<accession>A0ABT7DVK5</accession>
<reference evidence="2" key="1">
    <citation type="submission" date="2023-03" db="EMBL/GenBank/DDBJ databases">
        <title>Chitinimonas shenzhenensis gen. nov., sp. nov., a novel member of family Burkholderiaceae isolated from activated sludge collected in Shen Zhen, China.</title>
        <authorList>
            <person name="Wang X."/>
        </authorList>
    </citation>
    <scope>NUCLEOTIDE SEQUENCE</scope>
    <source>
        <strain evidence="2">DQS-5</strain>
    </source>
</reference>
<evidence type="ECO:0000313" key="3">
    <source>
        <dbReference type="Proteomes" id="UP001172778"/>
    </source>
</evidence>
<dbReference type="InterPro" id="IPR013078">
    <property type="entry name" value="His_Pase_superF_clade-1"/>
</dbReference>
<dbReference type="CDD" id="cd07067">
    <property type="entry name" value="HP_PGM_like"/>
    <property type="match status" value="1"/>
</dbReference>
<dbReference type="RefSeq" id="WP_284100400.1">
    <property type="nucleotide sequence ID" value="NZ_JARRAF010000007.1"/>
</dbReference>
<dbReference type="Gene3D" id="3.40.50.1240">
    <property type="entry name" value="Phosphoglycerate mutase-like"/>
    <property type="match status" value="1"/>
</dbReference>
<gene>
    <name evidence="2" type="ORF">PZA18_08570</name>
</gene>
<sequence>MDLILWRHADAEDGSDDLLRCLTPKGRKQAERMGAWLDERLSKDVRLIASQALRAQETAEGLSEHFKIDLRLNPDVPAANYLAVADWPHAGGQVVLVGHQPTIGRVASRLLTGLEADWSVKKGSIWWLQSRLRDGERQTVLKLLMTPDQL</sequence>
<dbReference type="EMBL" id="JARRAF010000007">
    <property type="protein sequence ID" value="MDK2124098.1"/>
    <property type="molecule type" value="Genomic_DNA"/>
</dbReference>
<dbReference type="Pfam" id="PF00300">
    <property type="entry name" value="His_Phos_1"/>
    <property type="match status" value="1"/>
</dbReference>